<evidence type="ECO:0000313" key="1">
    <source>
        <dbReference type="EMBL" id="PWJ33502.1"/>
    </source>
</evidence>
<dbReference type="AlphaFoldDB" id="A0A315YVF7"/>
<keyword evidence="2" id="KW-1185">Reference proteome</keyword>
<protein>
    <submittedName>
        <fullName evidence="1">Uncharacterized protein</fullName>
    </submittedName>
</protein>
<accession>A0A315YVF7</accession>
<dbReference type="Proteomes" id="UP000245535">
    <property type="component" value="Unassembled WGS sequence"/>
</dbReference>
<proteinExistence type="predicted"/>
<name>A0A315YVF7_SEDFL</name>
<evidence type="ECO:0000313" key="2">
    <source>
        <dbReference type="Proteomes" id="UP000245535"/>
    </source>
</evidence>
<dbReference type="EMBL" id="QGDO01000013">
    <property type="protein sequence ID" value="PWJ33502.1"/>
    <property type="molecule type" value="Genomic_DNA"/>
</dbReference>
<organism evidence="1 2">
    <name type="scientific">Sediminitomix flava</name>
    <dbReference type="NCBI Taxonomy" id="379075"/>
    <lineage>
        <taxon>Bacteria</taxon>
        <taxon>Pseudomonadati</taxon>
        <taxon>Bacteroidota</taxon>
        <taxon>Cytophagia</taxon>
        <taxon>Cytophagales</taxon>
        <taxon>Flammeovirgaceae</taxon>
        <taxon>Sediminitomix</taxon>
    </lineage>
</organism>
<comment type="caution">
    <text evidence="1">The sequence shown here is derived from an EMBL/GenBank/DDBJ whole genome shotgun (WGS) entry which is preliminary data.</text>
</comment>
<sequence length="191" mass="22574">MNRNKLIDFKNYEYAFNTSETYSMNAYLSGDDLLIPYLNSQISDQNPFEIKVGFKIDYSYLLLSGISKIQWNGGFYHGENIIGRLIVNNHRSNDFTDYFGFNRRNDSYEIKASFKKIEVFLPSESKVSNGEWIPWDTPNFKQNLRSSEIQKFFEAQELPRLIDDRFNRENSIELVFKNSERGVIKEIISKW</sequence>
<gene>
    <name evidence="1" type="ORF">BC781_1134</name>
</gene>
<dbReference type="RefSeq" id="WP_109623203.1">
    <property type="nucleotide sequence ID" value="NZ_QGDO01000013.1"/>
</dbReference>
<reference evidence="1 2" key="1">
    <citation type="submission" date="2018-03" db="EMBL/GenBank/DDBJ databases">
        <title>Genomic Encyclopedia of Archaeal and Bacterial Type Strains, Phase II (KMG-II): from individual species to whole genera.</title>
        <authorList>
            <person name="Goeker M."/>
        </authorList>
    </citation>
    <scope>NUCLEOTIDE SEQUENCE [LARGE SCALE GENOMIC DNA]</scope>
    <source>
        <strain evidence="1 2">DSM 28229</strain>
    </source>
</reference>